<dbReference type="Pfam" id="PF21621">
    <property type="entry name" value="MPI_cupin_dom"/>
    <property type="match status" value="1"/>
</dbReference>
<evidence type="ECO:0000256" key="3">
    <source>
        <dbReference type="ARBA" id="ARBA00029741"/>
    </source>
</evidence>
<evidence type="ECO:0000259" key="6">
    <source>
        <dbReference type="Pfam" id="PF21621"/>
    </source>
</evidence>
<dbReference type="PANTHER" id="PTHR42742:SF3">
    <property type="entry name" value="FRUCTOKINASE"/>
    <property type="match status" value="1"/>
</dbReference>
<gene>
    <name evidence="7" type="ORF">D7D94_11580</name>
</gene>
<dbReference type="PANTHER" id="PTHR42742">
    <property type="entry name" value="TRANSCRIPTIONAL REPRESSOR MPRA"/>
    <property type="match status" value="1"/>
</dbReference>
<keyword evidence="1" id="KW-0479">Metal-binding</keyword>
<protein>
    <recommendedName>
        <fullName evidence="3">Phosphohexomutase</fullName>
    </recommendedName>
    <alternativeName>
        <fullName evidence="4">Phosphomannose isomerase</fullName>
    </alternativeName>
</protein>
<dbReference type="InterPro" id="IPR011051">
    <property type="entry name" value="RmlC_Cupin_sf"/>
</dbReference>
<dbReference type="GO" id="GO:0046872">
    <property type="term" value="F:metal ion binding"/>
    <property type="evidence" value="ECO:0007669"/>
    <property type="project" value="UniProtKB-KW"/>
</dbReference>
<evidence type="ECO:0000313" key="8">
    <source>
        <dbReference type="Proteomes" id="UP000422989"/>
    </source>
</evidence>
<reference evidence="7 8" key="1">
    <citation type="submission" date="2018-09" db="EMBL/GenBank/DDBJ databases">
        <title>Whole genome sequencing of Microbacterium oryzae strain MB-10T.</title>
        <authorList>
            <person name="Das S.K."/>
        </authorList>
    </citation>
    <scope>NUCLEOTIDE SEQUENCE [LARGE SCALE GENOMIC DNA]</scope>
    <source>
        <strain evidence="7 8">MB-10</strain>
    </source>
</reference>
<dbReference type="InterPro" id="IPR014710">
    <property type="entry name" value="RmlC-like_jellyroll"/>
</dbReference>
<sequence>MTTARSTIAPLLLGPNQPEARPYRGGAGIRALRGEGSTSGWTPEDFVGSTTCIHGSDSIGLSTLPDGRLLRDAVAGDPTGWLGPGHPPRLGTDTGLLVKLLSTGERLFTHVHPDAEFAAAHFGTHYGKTEAWLIVDTGDAPTGDVWLGFARDVARDQLEDWFERQDIDALREALNHVEVRAGDWVYVPAGTVHAIGPDITLVELQEPVDLSIVLEYAPFPALDRASALLGLPLASALDAVPLTRLDAARLDALHGRASAGPLLPTEADEAFRAELVEGRATLDAAFAVLVVLEGEGTLRWDDGELPLTRGATVLVPHGAGQVSLEGEVRAIRCLPPSS</sequence>
<dbReference type="InterPro" id="IPR051804">
    <property type="entry name" value="Carb_Metab_Reg_Kinase/Isom"/>
</dbReference>
<accession>A0A6I6DTB6</accession>
<dbReference type="RefSeq" id="WP_156242757.1">
    <property type="nucleotide sequence ID" value="NZ_BAAAZL010000004.1"/>
</dbReference>
<dbReference type="KEGG" id="moj:D7D94_11580"/>
<dbReference type="EMBL" id="CP032550">
    <property type="protein sequence ID" value="QGU28245.1"/>
    <property type="molecule type" value="Genomic_DNA"/>
</dbReference>
<evidence type="ECO:0000313" key="7">
    <source>
        <dbReference type="EMBL" id="QGU28245.1"/>
    </source>
</evidence>
<dbReference type="OrthoDB" id="9808275at2"/>
<dbReference type="CDD" id="cd07010">
    <property type="entry name" value="cupin_PMI_type_I_N_bac"/>
    <property type="match status" value="1"/>
</dbReference>
<keyword evidence="8" id="KW-1185">Reference proteome</keyword>
<evidence type="ECO:0000256" key="2">
    <source>
        <dbReference type="ARBA" id="ARBA00022833"/>
    </source>
</evidence>
<feature type="domain" description="Mannose-6-phosphate isomerase cupin" evidence="6">
    <location>
        <begin position="276"/>
        <end position="333"/>
    </location>
</feature>
<dbReference type="AlphaFoldDB" id="A0A6I6DTB6"/>
<evidence type="ECO:0000256" key="4">
    <source>
        <dbReference type="ARBA" id="ARBA00030762"/>
    </source>
</evidence>
<evidence type="ECO:0000256" key="1">
    <source>
        <dbReference type="ARBA" id="ARBA00022723"/>
    </source>
</evidence>
<dbReference type="SUPFAM" id="SSF51182">
    <property type="entry name" value="RmlC-like cupins"/>
    <property type="match status" value="1"/>
</dbReference>
<dbReference type="InterPro" id="IPR049071">
    <property type="entry name" value="MPI_cupin_dom"/>
</dbReference>
<name>A0A6I6DTB6_9MICO</name>
<dbReference type="Gene3D" id="2.60.120.10">
    <property type="entry name" value="Jelly Rolls"/>
    <property type="match status" value="2"/>
</dbReference>
<evidence type="ECO:0000256" key="5">
    <source>
        <dbReference type="SAM" id="MobiDB-lite"/>
    </source>
</evidence>
<keyword evidence="2" id="KW-0862">Zinc</keyword>
<proteinExistence type="predicted"/>
<dbReference type="Proteomes" id="UP000422989">
    <property type="component" value="Chromosome"/>
</dbReference>
<feature type="region of interest" description="Disordered" evidence="5">
    <location>
        <begin position="1"/>
        <end position="24"/>
    </location>
</feature>
<organism evidence="7 8">
    <name type="scientific">Microbacterium oryzae</name>
    <dbReference type="NCBI Taxonomy" id="743009"/>
    <lineage>
        <taxon>Bacteria</taxon>
        <taxon>Bacillati</taxon>
        <taxon>Actinomycetota</taxon>
        <taxon>Actinomycetes</taxon>
        <taxon>Micrococcales</taxon>
        <taxon>Microbacteriaceae</taxon>
        <taxon>Microbacterium</taxon>
    </lineage>
</organism>